<dbReference type="InterPro" id="IPR007492">
    <property type="entry name" value="LytTR_DNA-bd_dom"/>
</dbReference>
<dbReference type="PANTHER" id="PTHR37299">
    <property type="entry name" value="TRANSCRIPTIONAL REGULATOR-RELATED"/>
    <property type="match status" value="1"/>
</dbReference>
<dbReference type="InterPro" id="IPR011006">
    <property type="entry name" value="CheY-like_superfamily"/>
</dbReference>
<dbReference type="Gene3D" id="3.40.50.2300">
    <property type="match status" value="1"/>
</dbReference>
<name>A0A368ZD63_9FLAO</name>
<dbReference type="GO" id="GO:0000156">
    <property type="term" value="F:phosphorelay response regulator activity"/>
    <property type="evidence" value="ECO:0007669"/>
    <property type="project" value="InterPro"/>
</dbReference>
<dbReference type="Gene3D" id="2.40.50.1020">
    <property type="entry name" value="LytTr DNA-binding domain"/>
    <property type="match status" value="1"/>
</dbReference>
<evidence type="ECO:0000313" key="4">
    <source>
        <dbReference type="EMBL" id="RCW91187.1"/>
    </source>
</evidence>
<accession>A0A368ZD63</accession>
<gene>
    <name evidence="4" type="ORF">DFQ08_1038</name>
</gene>
<organism evidence="4 5">
    <name type="scientific">Winogradskyella arenosi</name>
    <dbReference type="NCBI Taxonomy" id="533325"/>
    <lineage>
        <taxon>Bacteria</taxon>
        <taxon>Pseudomonadati</taxon>
        <taxon>Bacteroidota</taxon>
        <taxon>Flavobacteriia</taxon>
        <taxon>Flavobacteriales</taxon>
        <taxon>Flavobacteriaceae</taxon>
        <taxon>Winogradskyella</taxon>
    </lineage>
</organism>
<dbReference type="Pfam" id="PF00072">
    <property type="entry name" value="Response_reg"/>
    <property type="match status" value="1"/>
</dbReference>
<protein>
    <submittedName>
        <fullName evidence="4">LytTR family two component transcriptional regulator</fullName>
    </submittedName>
</protein>
<dbReference type="RefSeq" id="WP_114309715.1">
    <property type="nucleotide sequence ID" value="NZ_QPJO01000003.1"/>
</dbReference>
<dbReference type="EMBL" id="QPJO01000003">
    <property type="protein sequence ID" value="RCW91187.1"/>
    <property type="molecule type" value="Genomic_DNA"/>
</dbReference>
<feature type="modified residue" description="4-aspartylphosphate" evidence="1">
    <location>
        <position position="58"/>
    </location>
</feature>
<dbReference type="PROSITE" id="PS50930">
    <property type="entry name" value="HTH_LYTTR"/>
    <property type="match status" value="1"/>
</dbReference>
<dbReference type="InterPro" id="IPR001789">
    <property type="entry name" value="Sig_transdc_resp-reg_receiver"/>
</dbReference>
<dbReference type="PROSITE" id="PS50110">
    <property type="entry name" value="RESPONSE_REGULATORY"/>
    <property type="match status" value="1"/>
</dbReference>
<dbReference type="SMART" id="SM00850">
    <property type="entry name" value="LytTR"/>
    <property type="match status" value="1"/>
</dbReference>
<proteinExistence type="predicted"/>
<dbReference type="InterPro" id="IPR046947">
    <property type="entry name" value="LytR-like"/>
</dbReference>
<dbReference type="Proteomes" id="UP000253436">
    <property type="component" value="Unassembled WGS sequence"/>
</dbReference>
<keyword evidence="1" id="KW-0597">Phosphoprotein</keyword>
<feature type="domain" description="HTH LytTR-type" evidence="3">
    <location>
        <begin position="129"/>
        <end position="222"/>
    </location>
</feature>
<dbReference type="PANTHER" id="PTHR37299:SF1">
    <property type="entry name" value="STAGE 0 SPORULATION PROTEIN A HOMOLOG"/>
    <property type="match status" value="1"/>
</dbReference>
<evidence type="ECO:0000259" key="2">
    <source>
        <dbReference type="PROSITE" id="PS50110"/>
    </source>
</evidence>
<keyword evidence="5" id="KW-1185">Reference proteome</keyword>
<comment type="caution">
    <text evidence="4">The sequence shown here is derived from an EMBL/GenBank/DDBJ whole genome shotgun (WGS) entry which is preliminary data.</text>
</comment>
<sequence length="222" mass="25231">MYPKKDIKILIVEDEVLIAEHISEILAEEGYTHVKITHDKEMAQIEMSLFLPHIILMDINLEGENSGIELSRRKNKEAMVIFLTGQSDVALMTKALKTNPHAYLTKPIKQVDLLASINLALIKKQVQTLQVKDGHDTLNIPYDAINYVVADGNYIDIHTETDKYTIRQSLNTIAEKLPSELFVKTHRSYLVNRNKVGRVTASSVCINNFEIPLSRTYASHFK</sequence>
<evidence type="ECO:0000256" key="1">
    <source>
        <dbReference type="PROSITE-ProRule" id="PRU00169"/>
    </source>
</evidence>
<dbReference type="SMART" id="SM00448">
    <property type="entry name" value="REC"/>
    <property type="match status" value="1"/>
</dbReference>
<evidence type="ECO:0000259" key="3">
    <source>
        <dbReference type="PROSITE" id="PS50930"/>
    </source>
</evidence>
<dbReference type="SUPFAM" id="SSF52172">
    <property type="entry name" value="CheY-like"/>
    <property type="match status" value="1"/>
</dbReference>
<feature type="domain" description="Response regulatory" evidence="2">
    <location>
        <begin position="8"/>
        <end position="121"/>
    </location>
</feature>
<evidence type="ECO:0000313" key="5">
    <source>
        <dbReference type="Proteomes" id="UP000253436"/>
    </source>
</evidence>
<dbReference type="OrthoDB" id="2962330at2"/>
<dbReference type="AlphaFoldDB" id="A0A368ZD63"/>
<reference evidence="4 5" key="1">
    <citation type="submission" date="2018-07" db="EMBL/GenBank/DDBJ databases">
        <title>Genomic Encyclopedia of Type Strains, Phase III (KMG-III): the genomes of soil and plant-associated and newly described type strains.</title>
        <authorList>
            <person name="Whitman W."/>
        </authorList>
    </citation>
    <scope>NUCLEOTIDE SEQUENCE [LARGE SCALE GENOMIC DNA]</scope>
    <source>
        <strain evidence="4 5">CECT 7958</strain>
    </source>
</reference>
<dbReference type="Pfam" id="PF04397">
    <property type="entry name" value="LytTR"/>
    <property type="match status" value="1"/>
</dbReference>
<dbReference type="GO" id="GO:0003677">
    <property type="term" value="F:DNA binding"/>
    <property type="evidence" value="ECO:0007669"/>
    <property type="project" value="InterPro"/>
</dbReference>